<dbReference type="InterPro" id="IPR052018">
    <property type="entry name" value="PHP_domain"/>
</dbReference>
<evidence type="ECO:0000313" key="3">
    <source>
        <dbReference type="Proteomes" id="UP000317371"/>
    </source>
</evidence>
<feature type="domain" description="Polymerase/histidinol phosphatase N-terminal" evidence="1">
    <location>
        <begin position="160"/>
        <end position="224"/>
    </location>
</feature>
<protein>
    <submittedName>
        <fullName evidence="2">PHP domain-containing protein</fullName>
    </submittedName>
</protein>
<evidence type="ECO:0000259" key="1">
    <source>
        <dbReference type="SMART" id="SM00481"/>
    </source>
</evidence>
<dbReference type="SUPFAM" id="SSF89550">
    <property type="entry name" value="PHP domain-like"/>
    <property type="match status" value="1"/>
</dbReference>
<dbReference type="GO" id="GO:0004534">
    <property type="term" value="F:5'-3' RNA exonuclease activity"/>
    <property type="evidence" value="ECO:0007669"/>
    <property type="project" value="TreeGrafter"/>
</dbReference>
<keyword evidence="3" id="KW-1185">Reference proteome</keyword>
<dbReference type="InterPro" id="IPR004013">
    <property type="entry name" value="PHP_dom"/>
</dbReference>
<dbReference type="AlphaFoldDB" id="A0A540VCH3"/>
<dbReference type="GO" id="GO:0035312">
    <property type="term" value="F:5'-3' DNA exonuclease activity"/>
    <property type="evidence" value="ECO:0007669"/>
    <property type="project" value="TreeGrafter"/>
</dbReference>
<dbReference type="PANTHER" id="PTHR42924:SF3">
    <property type="entry name" value="POLYMERASE_HISTIDINOL PHOSPHATASE N-TERMINAL DOMAIN-CONTAINING PROTEIN"/>
    <property type="match status" value="1"/>
</dbReference>
<dbReference type="Pfam" id="PF02811">
    <property type="entry name" value="PHP"/>
    <property type="match status" value="1"/>
</dbReference>
<accession>A0A540VCH3</accession>
<dbReference type="InterPro" id="IPR003141">
    <property type="entry name" value="Pol/His_phosphatase_N"/>
</dbReference>
<dbReference type="OrthoDB" id="9801679at2"/>
<dbReference type="EMBL" id="VIGC01000023">
    <property type="protein sequence ID" value="TQE94469.1"/>
    <property type="molecule type" value="Genomic_DNA"/>
</dbReference>
<sequence>MNFHIQLTRHLTPADQAAGPYVYLPFRLPQPARRLHVAYRYSAAISSDQVHGGNVIDIGLFDPRGHDFPGGAGFRGWSGSARQEFTIGLEEATPGYLPGPLPPGEYQIILGLYRIWEAGAHVDVHVQAELDPTLDATAPAPPSLAPRRLPPLPAPTWLRGDLQSHTVHSDARGTLEQLVARARDLGLDFLAITDHNTVSHHPFLPTLADERLILIPGQEVTTYRGHMNVWGTSRWCDFRCRTDQEMAAVIRLAHAHGGVCSINHPKTGGPPWEYSTDLPVQAMEVWQGPWPHHNAESLALWDRLLAAGRRLPAVGGSDYHCPADKETNFLRLGQPTTWVQVDEPDVAGILSAIVAGRSCISATPDGPRLDLRGEAGGQVAVMGQSLPGQGGEAPVHFTVEVWGGQGRTLRLVADGRPALEQPIRQEQAIVHASLPVARYMRAEVVGDMDPALLPVDAPPVDLRGWRWALSNPIYITGA</sequence>
<comment type="caution">
    <text evidence="2">The sequence shown here is derived from an EMBL/GenBank/DDBJ whole genome shotgun (WGS) entry which is preliminary data.</text>
</comment>
<evidence type="ECO:0000313" key="2">
    <source>
        <dbReference type="EMBL" id="TQE94469.1"/>
    </source>
</evidence>
<dbReference type="RefSeq" id="WP_141611216.1">
    <property type="nucleotide sequence ID" value="NZ_VIGC02000023.1"/>
</dbReference>
<dbReference type="SMART" id="SM00481">
    <property type="entry name" value="POLIIIAc"/>
    <property type="match status" value="1"/>
</dbReference>
<gene>
    <name evidence="2" type="ORF">FKZ61_16300</name>
</gene>
<dbReference type="InParanoid" id="A0A540VCH3"/>
<dbReference type="Proteomes" id="UP000317371">
    <property type="component" value="Unassembled WGS sequence"/>
</dbReference>
<proteinExistence type="predicted"/>
<dbReference type="Gene3D" id="3.20.20.140">
    <property type="entry name" value="Metal-dependent hydrolases"/>
    <property type="match status" value="1"/>
</dbReference>
<dbReference type="NCBIfam" id="NF038032">
    <property type="entry name" value="CehA_McbA_metalo"/>
    <property type="match status" value="1"/>
</dbReference>
<organism evidence="2 3">
    <name type="scientific">Litorilinea aerophila</name>
    <dbReference type="NCBI Taxonomy" id="1204385"/>
    <lineage>
        <taxon>Bacteria</taxon>
        <taxon>Bacillati</taxon>
        <taxon>Chloroflexota</taxon>
        <taxon>Caldilineae</taxon>
        <taxon>Caldilineales</taxon>
        <taxon>Caldilineaceae</taxon>
        <taxon>Litorilinea</taxon>
    </lineage>
</organism>
<name>A0A540VCH3_9CHLR</name>
<reference evidence="2 3" key="1">
    <citation type="submission" date="2019-06" db="EMBL/GenBank/DDBJ databases">
        <title>Genome sequence of Litorilinea aerophila BAA-2444.</title>
        <authorList>
            <person name="Maclea K.S."/>
            <person name="Maurais E.G."/>
            <person name="Iannazzi L.C."/>
        </authorList>
    </citation>
    <scope>NUCLEOTIDE SEQUENCE [LARGE SCALE GENOMIC DNA]</scope>
    <source>
        <strain evidence="2 3">ATCC BAA-2444</strain>
    </source>
</reference>
<dbReference type="PANTHER" id="PTHR42924">
    <property type="entry name" value="EXONUCLEASE"/>
    <property type="match status" value="1"/>
</dbReference>
<dbReference type="InterPro" id="IPR016195">
    <property type="entry name" value="Pol/histidinol_Pase-like"/>
</dbReference>